<sequence>MILHHIQDSVEQSSGLTTCLRYIALGDSILLSGNAINCLLKREWRAKLANLRVVALKEDVNARGLQDYLKDVKQISYNEFVELSLEHEKVISW</sequence>
<organism evidence="1 2">
    <name type="scientific">Shewanella schlegeliana</name>
    <dbReference type="NCBI Taxonomy" id="190308"/>
    <lineage>
        <taxon>Bacteria</taxon>
        <taxon>Pseudomonadati</taxon>
        <taxon>Pseudomonadota</taxon>
        <taxon>Gammaproteobacteria</taxon>
        <taxon>Alteromonadales</taxon>
        <taxon>Shewanellaceae</taxon>
        <taxon>Shewanella</taxon>
    </lineage>
</organism>
<proteinExistence type="predicted"/>
<dbReference type="PANTHER" id="PTHR37526:SF1">
    <property type="entry name" value="PROTEIN TUSB"/>
    <property type="match status" value="1"/>
</dbReference>
<evidence type="ECO:0000313" key="1">
    <source>
        <dbReference type="EMBL" id="MBL4913945.1"/>
    </source>
</evidence>
<dbReference type="SUPFAM" id="SSF75169">
    <property type="entry name" value="DsrEFH-like"/>
    <property type="match status" value="1"/>
</dbReference>
<accession>A0ABS1T016</accession>
<keyword evidence="2" id="KW-1185">Reference proteome</keyword>
<dbReference type="Proteomes" id="UP000604898">
    <property type="component" value="Unassembled WGS sequence"/>
</dbReference>
<dbReference type="NCBIfam" id="TIGR03011">
    <property type="entry name" value="sulf_tusB_dsrH"/>
    <property type="match status" value="1"/>
</dbReference>
<dbReference type="Pfam" id="PF04077">
    <property type="entry name" value="DsrH"/>
    <property type="match status" value="1"/>
</dbReference>
<reference evidence="1 2" key="1">
    <citation type="submission" date="2021-01" db="EMBL/GenBank/DDBJ databases">
        <title>Genome sequence of Shewanella schlegeliana JCM 11561.</title>
        <authorList>
            <person name="Zhang H."/>
            <person name="Li C."/>
        </authorList>
    </citation>
    <scope>NUCLEOTIDE SEQUENCE [LARGE SCALE GENOMIC DNA]</scope>
    <source>
        <strain evidence="1 2">JCM 11561</strain>
    </source>
</reference>
<comment type="caution">
    <text evidence="1">The sequence shown here is derived from an EMBL/GenBank/DDBJ whole genome shotgun (WGS) entry which is preliminary data.</text>
</comment>
<evidence type="ECO:0000313" key="2">
    <source>
        <dbReference type="Proteomes" id="UP000604898"/>
    </source>
</evidence>
<protein>
    <submittedName>
        <fullName evidence="1">Sulfurtransferase complex subunit TusB</fullName>
    </submittedName>
</protein>
<name>A0ABS1T016_9GAMM</name>
<dbReference type="Gene3D" id="3.40.1260.10">
    <property type="entry name" value="DsrEFH-like"/>
    <property type="match status" value="1"/>
</dbReference>
<gene>
    <name evidence="1" type="primary">tusB</name>
    <name evidence="1" type="ORF">JMA39_12525</name>
</gene>
<dbReference type="InterPro" id="IPR007215">
    <property type="entry name" value="Sulphur_relay_TusB/DsrH"/>
</dbReference>
<dbReference type="RefSeq" id="WP_202722195.1">
    <property type="nucleotide sequence ID" value="NZ_BPEX01000005.1"/>
</dbReference>
<dbReference type="EMBL" id="JAESVD010000006">
    <property type="protein sequence ID" value="MBL4913945.1"/>
    <property type="molecule type" value="Genomic_DNA"/>
</dbReference>
<dbReference type="PANTHER" id="PTHR37526">
    <property type="entry name" value="PROTEIN TUSB"/>
    <property type="match status" value="1"/>
</dbReference>
<dbReference type="InterPro" id="IPR027396">
    <property type="entry name" value="DsrEFH-like"/>
</dbReference>